<dbReference type="STRING" id="1198114.AciX9_1722"/>
<dbReference type="Pfam" id="PF14706">
    <property type="entry name" value="Tnp_DNA_bind"/>
    <property type="match status" value="1"/>
</dbReference>
<dbReference type="GO" id="GO:0004803">
    <property type="term" value="F:transposase activity"/>
    <property type="evidence" value="ECO:0007669"/>
    <property type="project" value="InterPro"/>
</dbReference>
<protein>
    <submittedName>
        <fullName evidence="3">Transposase IS4 family protein</fullName>
    </submittedName>
</protein>
<feature type="domain" description="Transposase Tn5-like N-terminal" evidence="2">
    <location>
        <begin position="10"/>
        <end position="67"/>
    </location>
</feature>
<dbReference type="Proteomes" id="UP000000343">
    <property type="component" value="Chromosome"/>
</dbReference>
<dbReference type="Gene3D" id="1.10.740.10">
    <property type="entry name" value="Transferase Inhibitor Protein From Tn5, Chain"/>
    <property type="match status" value="1"/>
</dbReference>
<keyword evidence="4" id="KW-1185">Reference proteome</keyword>
<dbReference type="NCBIfam" id="NF033590">
    <property type="entry name" value="transpos_IS4_3"/>
    <property type="match status" value="1"/>
</dbReference>
<organism evidence="4">
    <name type="scientific">Granulicella tundricola (strain ATCC BAA-1859 / DSM 23138 / MP5ACTX9)</name>
    <dbReference type="NCBI Taxonomy" id="1198114"/>
    <lineage>
        <taxon>Bacteria</taxon>
        <taxon>Pseudomonadati</taxon>
        <taxon>Acidobacteriota</taxon>
        <taxon>Terriglobia</taxon>
        <taxon>Terriglobales</taxon>
        <taxon>Acidobacteriaceae</taxon>
        <taxon>Granulicella</taxon>
    </lineage>
</organism>
<dbReference type="InterPro" id="IPR038215">
    <property type="entry name" value="TN5-like_N_sf"/>
</dbReference>
<dbReference type="InterPro" id="IPR012337">
    <property type="entry name" value="RNaseH-like_sf"/>
</dbReference>
<dbReference type="KEGG" id="acm:AciX9_1722"/>
<dbReference type="GO" id="GO:0003677">
    <property type="term" value="F:DNA binding"/>
    <property type="evidence" value="ECO:0007669"/>
    <property type="project" value="InterPro"/>
</dbReference>
<proteinExistence type="predicted"/>
<dbReference type="AlphaFoldDB" id="E8WYT4"/>
<feature type="domain" description="Transposase IS4-like" evidence="1">
    <location>
        <begin position="328"/>
        <end position="379"/>
    </location>
</feature>
<dbReference type="InterPro" id="IPR014737">
    <property type="entry name" value="Transposase_Tn5-like_C"/>
</dbReference>
<dbReference type="PANTHER" id="PTHR37319">
    <property type="entry name" value="TRANSPOSASE"/>
    <property type="match status" value="1"/>
</dbReference>
<evidence type="ECO:0000313" key="3">
    <source>
        <dbReference type="EMBL" id="ADW68770.1"/>
    </source>
</evidence>
<dbReference type="eggNOG" id="COG3385">
    <property type="taxonomic scope" value="Bacteria"/>
</dbReference>
<dbReference type="Pfam" id="PF01609">
    <property type="entry name" value="DDE_Tnp_1"/>
    <property type="match status" value="1"/>
</dbReference>
<accession>E8WYT4</accession>
<dbReference type="InterPro" id="IPR054836">
    <property type="entry name" value="Tn5_transposase"/>
</dbReference>
<dbReference type="Gene3D" id="3.90.350.10">
    <property type="entry name" value="Transposase Inhibitor Protein From Tn5, Chain A, domain 1"/>
    <property type="match status" value="1"/>
</dbReference>
<gene>
    <name evidence="3" type="ordered locus">AciX9_1722</name>
</gene>
<dbReference type="GO" id="GO:0006313">
    <property type="term" value="P:DNA transposition"/>
    <property type="evidence" value="ECO:0007669"/>
    <property type="project" value="InterPro"/>
</dbReference>
<evidence type="ECO:0000259" key="1">
    <source>
        <dbReference type="Pfam" id="PF01609"/>
    </source>
</evidence>
<sequence>MEPRDEEIGSWLEREVAGCQFKDVRHGKRFVTLLTQLSEQIGGSIPFACQDWAATKAAYRFLSNARVDEEKILAGHFLCTRERFAATNESPVLVLHDTTEFSYHRDDPESVGILQKLASPYAKGGGPGHHITCGILMHSSLVVTTDGLPLGLAAIKFWSRDKFHGANALKRSINPTRIPIEQKESYRWLENVKQSTALLAEPERIVHIGDRESDIYELFSIAHQAGTHFLLRTCVDRLAGEGDHTIADEMREVHVKGLHRVEVRDKKGTVNEAVLELRYRRIRVLAPVAKQKMYPPLMLTVLHAIERNPPKGREPIDWKLVTDLPIRSRKEAIEKLNWYAMRWKIETFHKILKSGCKAEDVKLRTADRLVNLIAILCLLSWRVFWITMLNRTRPEGAPYMALTPTEIYLLDQLVSDPPGATLTGNQLSLYLTKVARLGGYLARAKDPPPGNTVMWRGMTRLTDIQLGFILGTKLVGN</sequence>
<reference evidence="4" key="1">
    <citation type="submission" date="2011-01" db="EMBL/GenBank/DDBJ databases">
        <title>Complete sequence of chromosome of Acidobacterium sp. MP5ACTX9.</title>
        <authorList>
            <consortium name="US DOE Joint Genome Institute"/>
            <person name="Lucas S."/>
            <person name="Copeland A."/>
            <person name="Lapidus A."/>
            <person name="Cheng J.-F."/>
            <person name="Goodwin L."/>
            <person name="Pitluck S."/>
            <person name="Teshima H."/>
            <person name="Detter J.C."/>
            <person name="Han C."/>
            <person name="Tapia R."/>
            <person name="Land M."/>
            <person name="Hauser L."/>
            <person name="Kyrpides N."/>
            <person name="Ivanova N."/>
            <person name="Ovchinnikova G."/>
            <person name="Pagani I."/>
            <person name="Rawat S.R."/>
            <person name="Mannisto M."/>
            <person name="Haggblom M.M."/>
            <person name="Woyke T."/>
        </authorList>
    </citation>
    <scope>NUCLEOTIDE SEQUENCE [LARGE SCALE GENOMIC DNA]</scope>
    <source>
        <strain evidence="4">MP5ACTX9</strain>
    </source>
</reference>
<dbReference type="InterPro" id="IPR014735">
    <property type="entry name" value="Transposase_Tn5-like_N"/>
</dbReference>
<dbReference type="SUPFAM" id="SSF53098">
    <property type="entry name" value="Ribonuclease H-like"/>
    <property type="match status" value="1"/>
</dbReference>
<evidence type="ECO:0000259" key="2">
    <source>
        <dbReference type="Pfam" id="PF14706"/>
    </source>
</evidence>
<dbReference type="PaxDb" id="1198114-AciX9_1722"/>
<dbReference type="Gene3D" id="1.10.246.40">
    <property type="entry name" value="Tn5 transposase, domain 1"/>
    <property type="match status" value="1"/>
</dbReference>
<dbReference type="HOGENOM" id="CLU_045115_0_0_0"/>
<dbReference type="PANTHER" id="PTHR37319:SF1">
    <property type="entry name" value="TRANSPOSASE TN5 DIMERISATION DOMAIN-CONTAINING PROTEIN"/>
    <property type="match status" value="1"/>
</dbReference>
<dbReference type="OrthoDB" id="282824at2"/>
<evidence type="ECO:0000313" key="4">
    <source>
        <dbReference type="Proteomes" id="UP000000343"/>
    </source>
</evidence>
<name>E8WYT4_GRATM</name>
<dbReference type="InterPro" id="IPR002559">
    <property type="entry name" value="Transposase_11"/>
</dbReference>
<dbReference type="InterPro" id="IPR047768">
    <property type="entry name" value="Tn5p-like"/>
</dbReference>
<dbReference type="RefSeq" id="WP_013580089.1">
    <property type="nucleotide sequence ID" value="NC_015064.1"/>
</dbReference>
<dbReference type="EMBL" id="CP002480">
    <property type="protein sequence ID" value="ADW68770.1"/>
    <property type="molecule type" value="Genomic_DNA"/>
</dbReference>